<feature type="transmembrane region" description="Helical" evidence="9">
    <location>
        <begin position="293"/>
        <end position="311"/>
    </location>
</feature>
<evidence type="ECO:0000256" key="2">
    <source>
        <dbReference type="ARBA" id="ARBA00007783"/>
    </source>
</evidence>
<name>A0A286GE40_9ACTN</name>
<evidence type="ECO:0000256" key="9">
    <source>
        <dbReference type="RuleBase" id="RU361157"/>
    </source>
</evidence>
<accession>A0A286GE40</accession>
<dbReference type="GO" id="GO:0140359">
    <property type="term" value="F:ABC-type transporter activity"/>
    <property type="evidence" value="ECO:0007669"/>
    <property type="project" value="InterPro"/>
</dbReference>
<dbReference type="GO" id="GO:0015920">
    <property type="term" value="P:lipopolysaccharide transport"/>
    <property type="evidence" value="ECO:0007669"/>
    <property type="project" value="TreeGrafter"/>
</dbReference>
<evidence type="ECO:0000256" key="8">
    <source>
        <dbReference type="ARBA" id="ARBA00023136"/>
    </source>
</evidence>
<keyword evidence="4 9" id="KW-1003">Cell membrane</keyword>
<evidence type="ECO:0000256" key="4">
    <source>
        <dbReference type="ARBA" id="ARBA00022475"/>
    </source>
</evidence>
<keyword evidence="12" id="KW-1185">Reference proteome</keyword>
<keyword evidence="3 9" id="KW-0813">Transport</keyword>
<dbReference type="InterPro" id="IPR013525">
    <property type="entry name" value="ABC2_TM"/>
</dbReference>
<dbReference type="Pfam" id="PF01061">
    <property type="entry name" value="ABC2_membrane"/>
    <property type="match status" value="1"/>
</dbReference>
<evidence type="ECO:0000256" key="1">
    <source>
        <dbReference type="ARBA" id="ARBA00004429"/>
    </source>
</evidence>
<evidence type="ECO:0000256" key="5">
    <source>
        <dbReference type="ARBA" id="ARBA00022519"/>
    </source>
</evidence>
<dbReference type="EMBL" id="OCNK01000001">
    <property type="protein sequence ID" value="SOD93762.1"/>
    <property type="molecule type" value="Genomic_DNA"/>
</dbReference>
<evidence type="ECO:0000256" key="7">
    <source>
        <dbReference type="ARBA" id="ARBA00022989"/>
    </source>
</evidence>
<evidence type="ECO:0000256" key="6">
    <source>
        <dbReference type="ARBA" id="ARBA00022692"/>
    </source>
</evidence>
<comment type="similarity">
    <text evidence="2 9">Belongs to the ABC-2 integral membrane protein family.</text>
</comment>
<keyword evidence="6 9" id="KW-0812">Transmembrane</keyword>
<keyword evidence="5" id="KW-0997">Cell inner membrane</keyword>
<dbReference type="RefSeq" id="WP_097182267.1">
    <property type="nucleotide sequence ID" value="NZ_OCNK01000001.1"/>
</dbReference>
<dbReference type="GO" id="GO:0005886">
    <property type="term" value="C:plasma membrane"/>
    <property type="evidence" value="ECO:0007669"/>
    <property type="project" value="UniProtKB-SubCell"/>
</dbReference>
<evidence type="ECO:0000313" key="11">
    <source>
        <dbReference type="EMBL" id="SOD93762.1"/>
    </source>
</evidence>
<dbReference type="PANTHER" id="PTHR30413:SF8">
    <property type="entry name" value="TRANSPORT PERMEASE PROTEIN"/>
    <property type="match status" value="1"/>
</dbReference>
<feature type="transmembrane region" description="Helical" evidence="9">
    <location>
        <begin position="259"/>
        <end position="281"/>
    </location>
</feature>
<feature type="transmembrane region" description="Helical" evidence="9">
    <location>
        <begin position="194"/>
        <end position="221"/>
    </location>
</feature>
<evidence type="ECO:0000259" key="10">
    <source>
        <dbReference type="PROSITE" id="PS51012"/>
    </source>
</evidence>
<dbReference type="Proteomes" id="UP000219482">
    <property type="component" value="Unassembled WGS sequence"/>
</dbReference>
<protein>
    <recommendedName>
        <fullName evidence="9">Transport permease protein</fullName>
    </recommendedName>
</protein>
<feature type="transmembrane region" description="Helical" evidence="9">
    <location>
        <begin position="111"/>
        <end position="137"/>
    </location>
</feature>
<feature type="transmembrane region" description="Helical" evidence="9">
    <location>
        <begin position="82"/>
        <end position="104"/>
    </location>
</feature>
<feature type="transmembrane region" description="Helical" evidence="9">
    <location>
        <begin position="227"/>
        <end position="247"/>
    </location>
</feature>
<dbReference type="AlphaFoldDB" id="A0A286GE40"/>
<dbReference type="PROSITE" id="PS51012">
    <property type="entry name" value="ABC_TM2"/>
    <property type="match status" value="1"/>
</dbReference>
<keyword evidence="8 9" id="KW-0472">Membrane</keyword>
<reference evidence="12" key="1">
    <citation type="submission" date="2017-09" db="EMBL/GenBank/DDBJ databases">
        <authorList>
            <person name="Varghese N."/>
            <person name="Submissions S."/>
        </authorList>
    </citation>
    <scope>NUCLEOTIDE SEQUENCE [LARGE SCALE GENOMIC DNA]</scope>
    <source>
        <strain evidence="12">DSM 44270</strain>
    </source>
</reference>
<feature type="domain" description="ABC transmembrane type-2" evidence="10">
    <location>
        <begin position="80"/>
        <end position="318"/>
    </location>
</feature>
<keyword evidence="7 9" id="KW-1133">Transmembrane helix</keyword>
<dbReference type="PANTHER" id="PTHR30413">
    <property type="entry name" value="INNER MEMBRANE TRANSPORT PERMEASE"/>
    <property type="match status" value="1"/>
</dbReference>
<evidence type="ECO:0000256" key="3">
    <source>
        <dbReference type="ARBA" id="ARBA00022448"/>
    </source>
</evidence>
<sequence length="326" mass="36074">MSSTGTDVRGTGGDATDAFREPPAINRAEAVESLPMERVNPPRSFFRGSFTDLVDILRYRELLGQLVRKELKVKYKDSVLGFFWTLVRPMAQLVIYYLAFTIFLGNQQPAYAVFIFSGLVVWGLFTDILGGCTGSIVGNGGLLKKTYFPREIFPLSVVGAALVNFFLQMIVLIGAIGITAVLTDNRVAVTSDLALVPLALAVCLVWGLAMGLFLAAATVYFRDLQHLIEIVTLLLFWLVPIVYPVVLPIKNFTENGHSLLLEIYLANPMLNVIAAFQRAFYTMGPEYTLDANLWARLGVFLVIGLGALWLAQRYFARAQGDFAQEL</sequence>
<proteinExistence type="inferred from homology"/>
<feature type="transmembrane region" description="Helical" evidence="9">
    <location>
        <begin position="157"/>
        <end position="182"/>
    </location>
</feature>
<dbReference type="InterPro" id="IPR047817">
    <property type="entry name" value="ABC2_TM_bact-type"/>
</dbReference>
<gene>
    <name evidence="11" type="ORF">SAMN06272739_0414</name>
</gene>
<evidence type="ECO:0000313" key="12">
    <source>
        <dbReference type="Proteomes" id="UP000219482"/>
    </source>
</evidence>
<organism evidence="11 12">
    <name type="scientific">Blastococcus haudaquaticus</name>
    <dbReference type="NCBI Taxonomy" id="1938745"/>
    <lineage>
        <taxon>Bacteria</taxon>
        <taxon>Bacillati</taxon>
        <taxon>Actinomycetota</taxon>
        <taxon>Actinomycetes</taxon>
        <taxon>Geodermatophilales</taxon>
        <taxon>Geodermatophilaceae</taxon>
        <taxon>Blastococcus</taxon>
    </lineage>
</organism>
<dbReference type="OrthoDB" id="9789409at2"/>
<comment type="subcellular location">
    <subcellularLocation>
        <location evidence="1">Cell inner membrane</location>
        <topology evidence="1">Multi-pass membrane protein</topology>
    </subcellularLocation>
    <subcellularLocation>
        <location evidence="9">Cell membrane</location>
        <topology evidence="9">Multi-pass membrane protein</topology>
    </subcellularLocation>
</comment>